<evidence type="ECO:0000256" key="2">
    <source>
        <dbReference type="SAM" id="MobiDB-lite"/>
    </source>
</evidence>
<dbReference type="AlphaFoldDB" id="A0A087TT66"/>
<feature type="compositionally biased region" description="Polar residues" evidence="2">
    <location>
        <begin position="190"/>
        <end position="210"/>
    </location>
</feature>
<accession>A0A087TT66</accession>
<dbReference type="Proteomes" id="UP000054359">
    <property type="component" value="Unassembled WGS sequence"/>
</dbReference>
<feature type="region of interest" description="Disordered" evidence="2">
    <location>
        <begin position="189"/>
        <end position="210"/>
    </location>
</feature>
<dbReference type="EMBL" id="KK116626">
    <property type="protein sequence ID" value="KFM68305.1"/>
    <property type="molecule type" value="Genomic_DNA"/>
</dbReference>
<gene>
    <name evidence="3" type="ORF">X975_17988</name>
</gene>
<dbReference type="SUPFAM" id="SSF58100">
    <property type="entry name" value="Bacterial hemolysins"/>
    <property type="match status" value="1"/>
</dbReference>
<protein>
    <submittedName>
        <fullName evidence="3">Uncharacterized protein</fullName>
    </submittedName>
</protein>
<feature type="non-terminal residue" evidence="3">
    <location>
        <position position="210"/>
    </location>
</feature>
<proteinExistence type="predicted"/>
<keyword evidence="1" id="KW-0175">Coiled coil</keyword>
<organism evidence="3 4">
    <name type="scientific">Stegodyphus mimosarum</name>
    <name type="common">African social velvet spider</name>
    <dbReference type="NCBI Taxonomy" id="407821"/>
    <lineage>
        <taxon>Eukaryota</taxon>
        <taxon>Metazoa</taxon>
        <taxon>Ecdysozoa</taxon>
        <taxon>Arthropoda</taxon>
        <taxon>Chelicerata</taxon>
        <taxon>Arachnida</taxon>
        <taxon>Araneae</taxon>
        <taxon>Araneomorphae</taxon>
        <taxon>Entelegynae</taxon>
        <taxon>Eresoidea</taxon>
        <taxon>Eresidae</taxon>
        <taxon>Stegodyphus</taxon>
    </lineage>
</organism>
<evidence type="ECO:0000313" key="3">
    <source>
        <dbReference type="EMBL" id="KFM68305.1"/>
    </source>
</evidence>
<evidence type="ECO:0000256" key="1">
    <source>
        <dbReference type="SAM" id="Coils"/>
    </source>
</evidence>
<sequence length="210" mass="23694">MPITRGMEEQLRQLVTAFAAFQEKMEAGQASFKKEIKAGQESAKEEMKAVQEKVEADQESIKEEMKAVQERLKLVKVDTVENKVGHTEERVSSVKQQIEERVSSVKEHTEERVSVMEQQTNDRVTGVAKEVDTLKKFVAMAGGNTHDFKFLTMPARPFLKLPTYDGKTSRQMHDTIFYSDGNKWMESPSKGLSSCCFSESTHSGYPSDSS</sequence>
<feature type="coiled-coil region" evidence="1">
    <location>
        <begin position="33"/>
        <end position="71"/>
    </location>
</feature>
<keyword evidence="4" id="KW-1185">Reference proteome</keyword>
<name>A0A087TT66_STEMI</name>
<evidence type="ECO:0000313" key="4">
    <source>
        <dbReference type="Proteomes" id="UP000054359"/>
    </source>
</evidence>
<dbReference type="OrthoDB" id="6470323at2759"/>
<reference evidence="3 4" key="1">
    <citation type="submission" date="2013-11" db="EMBL/GenBank/DDBJ databases">
        <title>Genome sequencing of Stegodyphus mimosarum.</title>
        <authorList>
            <person name="Bechsgaard J."/>
        </authorList>
    </citation>
    <scope>NUCLEOTIDE SEQUENCE [LARGE SCALE GENOMIC DNA]</scope>
</reference>